<dbReference type="Proteomes" id="UP000245790">
    <property type="component" value="Unassembled WGS sequence"/>
</dbReference>
<name>A0A316FFX6_9GAMM</name>
<dbReference type="RefSeq" id="WP_109764580.1">
    <property type="nucleotide sequence ID" value="NZ_QGGU01000011.1"/>
</dbReference>
<dbReference type="GO" id="GO:0060003">
    <property type="term" value="P:copper ion export"/>
    <property type="evidence" value="ECO:0007669"/>
    <property type="project" value="TreeGrafter"/>
</dbReference>
<dbReference type="InterPro" id="IPR058649">
    <property type="entry name" value="CzcB_C"/>
</dbReference>
<evidence type="ECO:0000256" key="1">
    <source>
        <dbReference type="ARBA" id="ARBA00009477"/>
    </source>
</evidence>
<dbReference type="InterPro" id="IPR058792">
    <property type="entry name" value="Beta-barrel_RND_2"/>
</dbReference>
<dbReference type="InterPro" id="IPR042230">
    <property type="entry name" value="CusF_sf"/>
</dbReference>
<dbReference type="InterPro" id="IPR045800">
    <property type="entry name" value="HMBD"/>
</dbReference>
<feature type="domain" description="CusB-like beta-barrel" evidence="9">
    <location>
        <begin position="262"/>
        <end position="339"/>
    </location>
</feature>
<dbReference type="InterPro" id="IPR006143">
    <property type="entry name" value="RND_pump_MFP"/>
</dbReference>
<dbReference type="GO" id="GO:0016020">
    <property type="term" value="C:membrane"/>
    <property type="evidence" value="ECO:0007669"/>
    <property type="project" value="InterPro"/>
</dbReference>
<dbReference type="Pfam" id="PF11604">
    <property type="entry name" value="CusF_Ec"/>
    <property type="match status" value="2"/>
</dbReference>
<dbReference type="PANTHER" id="PTHR30097:SF15">
    <property type="entry name" value="CATION EFFLUX SYSTEM PROTEIN CUSB"/>
    <property type="match status" value="1"/>
</dbReference>
<dbReference type="AlphaFoldDB" id="A0A316FFX6"/>
<accession>A0A316FFX6</accession>
<evidence type="ECO:0000256" key="4">
    <source>
        <dbReference type="ARBA" id="ARBA00023065"/>
    </source>
</evidence>
<keyword evidence="12" id="KW-1185">Reference proteome</keyword>
<dbReference type="Gene3D" id="2.40.30.170">
    <property type="match status" value="1"/>
</dbReference>
<dbReference type="EMBL" id="QGGU01000011">
    <property type="protein sequence ID" value="PWK47329.1"/>
    <property type="molecule type" value="Genomic_DNA"/>
</dbReference>
<dbReference type="Pfam" id="PF25869">
    <property type="entry name" value="3HB_CusB"/>
    <property type="match status" value="1"/>
</dbReference>
<proteinExistence type="inferred from homology"/>
<keyword evidence="5" id="KW-0472">Membrane</keyword>
<dbReference type="Pfam" id="PF25919">
    <property type="entry name" value="BSH_CusB"/>
    <property type="match status" value="1"/>
</dbReference>
<dbReference type="Gene3D" id="6.10.140.730">
    <property type="match status" value="1"/>
</dbReference>
<dbReference type="Pfam" id="PF19335">
    <property type="entry name" value="HMBD"/>
    <property type="match status" value="1"/>
</dbReference>
<dbReference type="GO" id="GO:0030288">
    <property type="term" value="C:outer membrane-bounded periplasmic space"/>
    <property type="evidence" value="ECO:0007669"/>
    <property type="project" value="TreeGrafter"/>
</dbReference>
<dbReference type="FunFam" id="2.40.30.170:FF:000010">
    <property type="entry name" value="Efflux RND transporter periplasmic adaptor subunit"/>
    <property type="match status" value="1"/>
</dbReference>
<protein>
    <submittedName>
        <fullName evidence="11">Cu(I)/Ag(I) efflux system membrane fusion protein</fullName>
    </submittedName>
</protein>
<evidence type="ECO:0000256" key="5">
    <source>
        <dbReference type="SAM" id="Phobius"/>
    </source>
</evidence>
<keyword evidence="5" id="KW-1133">Transmembrane helix</keyword>
<keyword evidence="5" id="KW-0812">Transmembrane</keyword>
<feature type="domain" description="CusB-like three alpha-helical bundle" evidence="7">
    <location>
        <begin position="177"/>
        <end position="224"/>
    </location>
</feature>
<dbReference type="GO" id="GO:0015679">
    <property type="term" value="P:plasma membrane copper ion transport"/>
    <property type="evidence" value="ECO:0007669"/>
    <property type="project" value="TreeGrafter"/>
</dbReference>
<dbReference type="OrthoDB" id="9806939at2"/>
<keyword evidence="3" id="KW-0732">Signal</keyword>
<comment type="similarity">
    <text evidence="1">Belongs to the membrane fusion protein (MFP) (TC 8.A.1) family.</text>
</comment>
<dbReference type="Pfam" id="PF25975">
    <property type="entry name" value="CzcB_C"/>
    <property type="match status" value="1"/>
</dbReference>
<evidence type="ECO:0000259" key="6">
    <source>
        <dbReference type="Pfam" id="PF19335"/>
    </source>
</evidence>
<feature type="domain" description="CusB-like barrel-sandwich hybrid" evidence="8">
    <location>
        <begin position="143"/>
        <end position="257"/>
    </location>
</feature>
<dbReference type="Gene3D" id="2.40.50.320">
    <property type="entry name" value="Copper binding periplasmic protein CusF"/>
    <property type="match status" value="2"/>
</dbReference>
<dbReference type="FunFam" id="2.40.420.20:FF:000003">
    <property type="entry name" value="Cation efflux system protein cusB"/>
    <property type="match status" value="1"/>
</dbReference>
<evidence type="ECO:0000256" key="3">
    <source>
        <dbReference type="ARBA" id="ARBA00022729"/>
    </source>
</evidence>
<evidence type="ECO:0000256" key="2">
    <source>
        <dbReference type="ARBA" id="ARBA00022448"/>
    </source>
</evidence>
<sequence length="618" mass="69417">MNSLKANKTAQLKVLSNGRTMLGPLLMGLLLGIVITIITSYLLSLFNKDSAKTQSGEQKPLYWVAPMDDNYRRDKPGKSPMGMDLVPVYADDKGAEKVAGAVTIDPDVVNNLGVRTETVERINLNSQVSTVGYVQYDENKLIHIHPRVSGWVEKLYIKSSGETVTQGQPLYELYSPELVNAQEELVLAMQRNNTTLIKAAEQRLTSLNINASFIKQIKQTRQVKQRVVFYAPQSGIVDNLSIREGFFVQPSNKIMSVGDLSQVWVLTEVFERQVPFVQQGDKVTMTLDFLPERKWQGQVDFIYPVLNEATRTLQLRLVFNNSDRALKPNMFAQVMIHSKTEQPVLAIPKEAVIRTENQNRVVVVLDDNQFKSVAVTLGKSSQQYIEVLSGLIEGDRVVTSAQFLIDSESSKSSDFKRMESKQTLVNNIWVDAVIHSVNAEAGSVNATHQSVSAWDWPAMTMDFSIDEAIDLSRIKLEQEISIEITRQKNNNYTITAISDATESSNNTARVKGDVLSIDNNEQSIRIYRDAIEKWGRDAATVNFKLKPGVSTEGFKPGDRVHFTFKVTDDGFVIMGFHHRRSQAKDNSSINLNQQIDLMDHSHHRSAEIKQKHDKGLTA</sequence>
<dbReference type="GO" id="GO:0022857">
    <property type="term" value="F:transmembrane transporter activity"/>
    <property type="evidence" value="ECO:0007669"/>
    <property type="project" value="InterPro"/>
</dbReference>
<comment type="caution">
    <text evidence="11">The sequence shown here is derived from an EMBL/GenBank/DDBJ whole genome shotgun (WGS) entry which is preliminary data.</text>
</comment>
<feature type="domain" description="Heavy metal binding" evidence="6">
    <location>
        <begin position="62"/>
        <end position="88"/>
    </location>
</feature>
<evidence type="ECO:0000313" key="12">
    <source>
        <dbReference type="Proteomes" id="UP000245790"/>
    </source>
</evidence>
<reference evidence="11 12" key="1">
    <citation type="submission" date="2018-05" db="EMBL/GenBank/DDBJ databases">
        <title>Genomic Encyclopedia of Type Strains, Phase IV (KMG-IV): sequencing the most valuable type-strain genomes for metagenomic binning, comparative biology and taxonomic classification.</title>
        <authorList>
            <person name="Goeker M."/>
        </authorList>
    </citation>
    <scope>NUCLEOTIDE SEQUENCE [LARGE SCALE GENOMIC DNA]</scope>
    <source>
        <strain evidence="11 12">DSM 25350</strain>
    </source>
</reference>
<feature type="transmembrane region" description="Helical" evidence="5">
    <location>
        <begin position="21"/>
        <end position="43"/>
    </location>
</feature>
<keyword evidence="4" id="KW-0406">Ion transport</keyword>
<dbReference type="PANTHER" id="PTHR30097">
    <property type="entry name" value="CATION EFFLUX SYSTEM PROTEIN CUSB"/>
    <property type="match status" value="1"/>
</dbReference>
<evidence type="ECO:0000259" key="7">
    <source>
        <dbReference type="Pfam" id="PF25869"/>
    </source>
</evidence>
<feature type="domain" description="CzcB-like C-terminal circularly permuted SH3-like" evidence="10">
    <location>
        <begin position="345"/>
        <end position="405"/>
    </location>
</feature>
<dbReference type="SUPFAM" id="SSF111369">
    <property type="entry name" value="HlyD-like secretion proteins"/>
    <property type="match status" value="1"/>
</dbReference>
<dbReference type="GO" id="GO:0046914">
    <property type="term" value="F:transition metal ion binding"/>
    <property type="evidence" value="ECO:0007669"/>
    <property type="project" value="TreeGrafter"/>
</dbReference>
<dbReference type="InterPro" id="IPR051909">
    <property type="entry name" value="MFP_Cation_Efflux"/>
</dbReference>
<evidence type="ECO:0000259" key="9">
    <source>
        <dbReference type="Pfam" id="PF25954"/>
    </source>
</evidence>
<dbReference type="InterPro" id="IPR058791">
    <property type="entry name" value="3HB_CusB"/>
</dbReference>
<evidence type="ECO:0000259" key="8">
    <source>
        <dbReference type="Pfam" id="PF25919"/>
    </source>
</evidence>
<dbReference type="Pfam" id="PF25954">
    <property type="entry name" value="Beta-barrel_RND_2"/>
    <property type="match status" value="1"/>
</dbReference>
<organism evidence="11 12">
    <name type="scientific">Pleionea mediterranea</name>
    <dbReference type="NCBI Taxonomy" id="523701"/>
    <lineage>
        <taxon>Bacteria</taxon>
        <taxon>Pseudomonadati</taxon>
        <taxon>Pseudomonadota</taxon>
        <taxon>Gammaproteobacteria</taxon>
        <taxon>Oceanospirillales</taxon>
        <taxon>Pleioneaceae</taxon>
        <taxon>Pleionea</taxon>
    </lineage>
</organism>
<evidence type="ECO:0000259" key="10">
    <source>
        <dbReference type="Pfam" id="PF25975"/>
    </source>
</evidence>
<dbReference type="NCBIfam" id="TIGR01730">
    <property type="entry name" value="RND_mfp"/>
    <property type="match status" value="1"/>
</dbReference>
<dbReference type="Gene3D" id="2.40.420.20">
    <property type="match status" value="1"/>
</dbReference>
<keyword evidence="2" id="KW-0813">Transport</keyword>
<dbReference type="InterPro" id="IPR058790">
    <property type="entry name" value="BSH_CusB"/>
</dbReference>
<gene>
    <name evidence="11" type="ORF">C8D97_11174</name>
</gene>
<dbReference type="InterPro" id="IPR021647">
    <property type="entry name" value="CusF_Ec"/>
</dbReference>
<evidence type="ECO:0000313" key="11">
    <source>
        <dbReference type="EMBL" id="PWK47329.1"/>
    </source>
</evidence>